<keyword evidence="5 6" id="KW-0472">Membrane</keyword>
<dbReference type="AlphaFoldDB" id="A0A5C6ALA2"/>
<evidence type="ECO:0000256" key="6">
    <source>
        <dbReference type="RuleBase" id="RU366058"/>
    </source>
</evidence>
<dbReference type="InterPro" id="IPR032816">
    <property type="entry name" value="VTT_dom"/>
</dbReference>
<dbReference type="Pfam" id="PF09335">
    <property type="entry name" value="VTT_dom"/>
    <property type="match status" value="1"/>
</dbReference>
<evidence type="ECO:0000256" key="4">
    <source>
        <dbReference type="ARBA" id="ARBA00022989"/>
    </source>
</evidence>
<feature type="transmembrane region" description="Helical" evidence="6">
    <location>
        <begin position="201"/>
        <end position="221"/>
    </location>
</feature>
<dbReference type="GO" id="GO:0005886">
    <property type="term" value="C:plasma membrane"/>
    <property type="evidence" value="ECO:0007669"/>
    <property type="project" value="UniProtKB-SubCell"/>
</dbReference>
<feature type="transmembrane region" description="Helical" evidence="6">
    <location>
        <begin position="160"/>
        <end position="180"/>
    </location>
</feature>
<protein>
    <recommendedName>
        <fullName evidence="6">TVP38/TMEM64 family membrane protein</fullName>
    </recommendedName>
</protein>
<feature type="domain" description="VTT" evidence="7">
    <location>
        <begin position="62"/>
        <end position="180"/>
    </location>
</feature>
<dbReference type="PANTHER" id="PTHR12677:SF59">
    <property type="entry name" value="GOLGI APPARATUS MEMBRANE PROTEIN TVP38-RELATED"/>
    <property type="match status" value="1"/>
</dbReference>
<comment type="caution">
    <text evidence="8">The sequence shown here is derived from an EMBL/GenBank/DDBJ whole genome shotgun (WGS) entry which is preliminary data.</text>
</comment>
<keyword evidence="4 6" id="KW-1133">Transmembrane helix</keyword>
<evidence type="ECO:0000313" key="8">
    <source>
        <dbReference type="EMBL" id="TWU00258.1"/>
    </source>
</evidence>
<comment type="subcellular location">
    <subcellularLocation>
        <location evidence="1 6">Cell membrane</location>
        <topology evidence="1 6">Multi-pass membrane protein</topology>
    </subcellularLocation>
</comment>
<organism evidence="8 9">
    <name type="scientific">Botrimarina colliarenosi</name>
    <dbReference type="NCBI Taxonomy" id="2528001"/>
    <lineage>
        <taxon>Bacteria</taxon>
        <taxon>Pseudomonadati</taxon>
        <taxon>Planctomycetota</taxon>
        <taxon>Planctomycetia</taxon>
        <taxon>Pirellulales</taxon>
        <taxon>Lacipirellulaceae</taxon>
        <taxon>Botrimarina</taxon>
    </lineage>
</organism>
<keyword evidence="3 6" id="KW-0812">Transmembrane</keyword>
<evidence type="ECO:0000259" key="7">
    <source>
        <dbReference type="Pfam" id="PF09335"/>
    </source>
</evidence>
<name>A0A5C6ALA2_9BACT</name>
<dbReference type="OrthoDB" id="526867at2"/>
<reference evidence="8 9" key="1">
    <citation type="submission" date="2019-02" db="EMBL/GenBank/DDBJ databases">
        <title>Deep-cultivation of Planctomycetes and their phenomic and genomic characterization uncovers novel biology.</title>
        <authorList>
            <person name="Wiegand S."/>
            <person name="Jogler M."/>
            <person name="Boedeker C."/>
            <person name="Pinto D."/>
            <person name="Vollmers J."/>
            <person name="Rivas-Marin E."/>
            <person name="Kohn T."/>
            <person name="Peeters S.H."/>
            <person name="Heuer A."/>
            <person name="Rast P."/>
            <person name="Oberbeckmann S."/>
            <person name="Bunk B."/>
            <person name="Jeske O."/>
            <person name="Meyerdierks A."/>
            <person name="Storesund J.E."/>
            <person name="Kallscheuer N."/>
            <person name="Luecker S."/>
            <person name="Lage O.M."/>
            <person name="Pohl T."/>
            <person name="Merkel B.J."/>
            <person name="Hornburger P."/>
            <person name="Mueller R.-W."/>
            <person name="Bruemmer F."/>
            <person name="Labrenz M."/>
            <person name="Spormann A.M."/>
            <person name="Op Den Camp H."/>
            <person name="Overmann J."/>
            <person name="Amann R."/>
            <person name="Jetten M.S.M."/>
            <person name="Mascher T."/>
            <person name="Medema M.H."/>
            <person name="Devos D.P."/>
            <person name="Kaster A.-K."/>
            <person name="Ovreas L."/>
            <person name="Rohde M."/>
            <person name="Galperin M.Y."/>
            <person name="Jogler C."/>
        </authorList>
    </citation>
    <scope>NUCLEOTIDE SEQUENCE [LARGE SCALE GENOMIC DNA]</scope>
    <source>
        <strain evidence="8 9">Pla108</strain>
    </source>
</reference>
<evidence type="ECO:0000256" key="1">
    <source>
        <dbReference type="ARBA" id="ARBA00004651"/>
    </source>
</evidence>
<dbReference type="RefSeq" id="WP_146443944.1">
    <property type="nucleotide sequence ID" value="NZ_SJPR01000001.1"/>
</dbReference>
<comment type="caution">
    <text evidence="6">Lacks conserved residue(s) required for the propagation of feature annotation.</text>
</comment>
<dbReference type="PANTHER" id="PTHR12677">
    <property type="entry name" value="GOLGI APPARATUS MEMBRANE PROTEIN TVP38-RELATED"/>
    <property type="match status" value="1"/>
</dbReference>
<dbReference type="EMBL" id="SJPR01000001">
    <property type="protein sequence ID" value="TWU00258.1"/>
    <property type="molecule type" value="Genomic_DNA"/>
</dbReference>
<evidence type="ECO:0000313" key="9">
    <source>
        <dbReference type="Proteomes" id="UP000317421"/>
    </source>
</evidence>
<proteinExistence type="inferred from homology"/>
<dbReference type="Proteomes" id="UP000317421">
    <property type="component" value="Unassembled WGS sequence"/>
</dbReference>
<feature type="transmembrane region" description="Helical" evidence="6">
    <location>
        <begin position="73"/>
        <end position="98"/>
    </location>
</feature>
<evidence type="ECO:0000256" key="3">
    <source>
        <dbReference type="ARBA" id="ARBA00022692"/>
    </source>
</evidence>
<comment type="similarity">
    <text evidence="6">Belongs to the TVP38/TMEM64 family.</text>
</comment>
<feature type="transmembrane region" description="Helical" evidence="6">
    <location>
        <begin position="46"/>
        <end position="66"/>
    </location>
</feature>
<keyword evidence="9" id="KW-1185">Reference proteome</keyword>
<evidence type="ECO:0000256" key="2">
    <source>
        <dbReference type="ARBA" id="ARBA00022475"/>
    </source>
</evidence>
<sequence length="239" mass="25244">MMHAKTWKLAALVALLVGLAAAIRLLPVSEWLSGFLEYLRGLEFWGPALLAVVYVVATVLMVPGLILTLTAGYLFGVALGTCVASVGSVLGATLAFLIGRYAARDFVEGLAKRNPRFAAIDSAVARQGWKIVLLTRLSPAFPFNALNYLYGATPVSLRDYFFASWIGMLPATVLYVYLGAATGNLTDLLTGKVEGGAARQALLVVGLIATVAVTVFVTRIAKRALSEVAPSAAEPVVEA</sequence>
<accession>A0A5C6ALA2</accession>
<keyword evidence="2 6" id="KW-1003">Cell membrane</keyword>
<evidence type="ECO:0000256" key="5">
    <source>
        <dbReference type="ARBA" id="ARBA00023136"/>
    </source>
</evidence>
<gene>
    <name evidence="8" type="primary">ydjZ</name>
    <name evidence="8" type="ORF">Pla108_12050</name>
</gene>
<dbReference type="InterPro" id="IPR015414">
    <property type="entry name" value="TMEM64"/>
</dbReference>